<dbReference type="GeneID" id="66162299"/>
<dbReference type="KEGG" id="csty:KN1_05450"/>
<protein>
    <submittedName>
        <fullName evidence="1">Uncharacterized protein</fullName>
    </submittedName>
</protein>
<reference evidence="1 2" key="1">
    <citation type="submission" date="2021-04" db="EMBL/GenBank/DDBJ databases">
        <title>Complete genome sequence of Stygiolobus sp. KN-1.</title>
        <authorList>
            <person name="Nakamura K."/>
            <person name="Sakai H."/>
            <person name="Kurosawa N."/>
        </authorList>
    </citation>
    <scope>NUCLEOTIDE SEQUENCE [LARGE SCALE GENOMIC DNA]</scope>
    <source>
        <strain evidence="1 2">KN-1</strain>
    </source>
</reference>
<dbReference type="AlphaFoldDB" id="A0A8D5U535"/>
<name>A0A8D5U535_9CREN</name>
<accession>A0A8D5U535</accession>
<evidence type="ECO:0000313" key="1">
    <source>
        <dbReference type="EMBL" id="BCU69248.1"/>
    </source>
</evidence>
<dbReference type="EMBL" id="AP024597">
    <property type="protein sequence ID" value="BCU69248.1"/>
    <property type="molecule type" value="Genomic_DNA"/>
</dbReference>
<organism evidence="1 2">
    <name type="scientific">Stygiolobus caldivivus</name>
    <dbReference type="NCBI Taxonomy" id="2824673"/>
    <lineage>
        <taxon>Archaea</taxon>
        <taxon>Thermoproteota</taxon>
        <taxon>Thermoprotei</taxon>
        <taxon>Sulfolobales</taxon>
        <taxon>Sulfolobaceae</taxon>
        <taxon>Stygiolobus</taxon>
    </lineage>
</organism>
<sequence length="224" mass="26143">MLTHVQLIRQMRVLGDNYDLIAYLVKTNVEDIRRLANSIKDLSLTPITKFDGFSLCRGLVKDDIFRLSIKNKKMLLIDQELKTIEIRNYSGKPEEYDPYLDIWSPNYDRKADYISISSTEFGEITASAKGNTVDQLNLLNIRGFIVDYGKRDFFVDVLTYEEEILDELEYFPFIRVAYKVINPENIILYLIELYVPECYINLVIKTVDYMCRAKLCEKIISSSV</sequence>
<evidence type="ECO:0000313" key="2">
    <source>
        <dbReference type="Proteomes" id="UP000825123"/>
    </source>
</evidence>
<proteinExistence type="predicted"/>
<dbReference type="RefSeq" id="WP_221289299.1">
    <property type="nucleotide sequence ID" value="NZ_AP024597.1"/>
</dbReference>
<dbReference type="Proteomes" id="UP000825123">
    <property type="component" value="Chromosome"/>
</dbReference>
<gene>
    <name evidence="1" type="ORF">KN1_05450</name>
</gene>
<keyword evidence="2" id="KW-1185">Reference proteome</keyword>